<dbReference type="InterPro" id="IPR022896">
    <property type="entry name" value="TrioseP_Isoase_bac/euk"/>
</dbReference>
<dbReference type="InterPro" id="IPR000652">
    <property type="entry name" value="Triosephosphate_isomerase"/>
</dbReference>
<proteinExistence type="inferred from homology"/>
<evidence type="ECO:0000256" key="4">
    <source>
        <dbReference type="ARBA" id="ARBA00007422"/>
    </source>
</evidence>
<evidence type="ECO:0000313" key="12">
    <source>
        <dbReference type="Proteomes" id="UP000283786"/>
    </source>
</evidence>
<dbReference type="InterPro" id="IPR035990">
    <property type="entry name" value="TIM_sf"/>
</dbReference>
<evidence type="ECO:0000256" key="2">
    <source>
        <dbReference type="ARBA" id="ARBA00004680"/>
    </source>
</evidence>
<dbReference type="PANTHER" id="PTHR21139:SF42">
    <property type="entry name" value="TRIOSEPHOSPHATE ISOMERASE"/>
    <property type="match status" value="1"/>
</dbReference>
<evidence type="ECO:0000256" key="10">
    <source>
        <dbReference type="RuleBase" id="RU363013"/>
    </source>
</evidence>
<dbReference type="GO" id="GO:0005829">
    <property type="term" value="C:cytosol"/>
    <property type="evidence" value="ECO:0007669"/>
    <property type="project" value="TreeGrafter"/>
</dbReference>
<name>A0A418SEY0_9RHOB</name>
<keyword evidence="12" id="KW-1185">Reference proteome</keyword>
<dbReference type="GO" id="GO:0046166">
    <property type="term" value="P:glyceraldehyde-3-phosphate biosynthetic process"/>
    <property type="evidence" value="ECO:0007669"/>
    <property type="project" value="TreeGrafter"/>
</dbReference>
<feature type="active site" description="Proton acceptor" evidence="9">
    <location>
        <position position="163"/>
    </location>
</feature>
<evidence type="ECO:0000256" key="8">
    <source>
        <dbReference type="ARBA" id="ARBA00023235"/>
    </source>
</evidence>
<keyword evidence="5 9" id="KW-0312">Gluconeogenesis</keyword>
<feature type="binding site" evidence="9">
    <location>
        <begin position="9"/>
        <end position="11"/>
    </location>
    <ligand>
        <name>substrate</name>
    </ligand>
</feature>
<dbReference type="GO" id="GO:0019563">
    <property type="term" value="P:glycerol catabolic process"/>
    <property type="evidence" value="ECO:0007669"/>
    <property type="project" value="TreeGrafter"/>
</dbReference>
<dbReference type="InterPro" id="IPR020861">
    <property type="entry name" value="Triosephosphate_isomerase_AS"/>
</dbReference>
<dbReference type="SMR" id="A0A418SEY0"/>
<dbReference type="Gene3D" id="3.20.20.70">
    <property type="entry name" value="Aldolase class I"/>
    <property type="match status" value="1"/>
</dbReference>
<dbReference type="AlphaFoldDB" id="A0A418SEY0"/>
<dbReference type="GO" id="GO:0006096">
    <property type="term" value="P:glycolytic process"/>
    <property type="evidence" value="ECO:0007669"/>
    <property type="project" value="UniProtKB-UniRule"/>
</dbReference>
<evidence type="ECO:0000256" key="6">
    <source>
        <dbReference type="ARBA" id="ARBA00022490"/>
    </source>
</evidence>
<dbReference type="SUPFAM" id="SSF51351">
    <property type="entry name" value="Triosephosphate isomerase (TIM)"/>
    <property type="match status" value="1"/>
</dbReference>
<evidence type="ECO:0000256" key="9">
    <source>
        <dbReference type="HAMAP-Rule" id="MF_00147"/>
    </source>
</evidence>
<dbReference type="EC" id="5.3.1.1" evidence="9 10"/>
<evidence type="ECO:0000256" key="3">
    <source>
        <dbReference type="ARBA" id="ARBA00004939"/>
    </source>
</evidence>
<dbReference type="HAMAP" id="MF_00147_B">
    <property type="entry name" value="TIM_B"/>
    <property type="match status" value="1"/>
</dbReference>
<evidence type="ECO:0000256" key="7">
    <source>
        <dbReference type="ARBA" id="ARBA00023152"/>
    </source>
</evidence>
<comment type="subunit">
    <text evidence="9 10">Homodimer.</text>
</comment>
<evidence type="ECO:0000256" key="1">
    <source>
        <dbReference type="ARBA" id="ARBA00000148"/>
    </source>
</evidence>
<dbReference type="GO" id="GO:0004807">
    <property type="term" value="F:triose-phosphate isomerase activity"/>
    <property type="evidence" value="ECO:0007669"/>
    <property type="project" value="UniProtKB-UniRule"/>
</dbReference>
<dbReference type="Pfam" id="PF00121">
    <property type="entry name" value="TIM"/>
    <property type="match status" value="1"/>
</dbReference>
<comment type="catalytic activity">
    <reaction evidence="1">
        <text>L-erythrulose 1-phosphate = D-erythrulose 4-phosphate</text>
        <dbReference type="Rhea" id="RHEA:49588"/>
        <dbReference type="ChEBI" id="CHEBI:58002"/>
        <dbReference type="ChEBI" id="CHEBI:90796"/>
        <dbReference type="EC" id="5.3.1.33"/>
    </reaction>
</comment>
<dbReference type="RefSeq" id="WP_119839749.1">
    <property type="nucleotide sequence ID" value="NZ_CP060436.1"/>
</dbReference>
<dbReference type="EMBL" id="CP060436">
    <property type="protein sequence ID" value="QPM89341.1"/>
    <property type="molecule type" value="Genomic_DNA"/>
</dbReference>
<accession>A0A418SEY0</accession>
<dbReference type="InterPro" id="IPR013785">
    <property type="entry name" value="Aldolase_TIM"/>
</dbReference>
<comment type="catalytic activity">
    <reaction evidence="9 10">
        <text>D-glyceraldehyde 3-phosphate = dihydroxyacetone phosphate</text>
        <dbReference type="Rhea" id="RHEA:18585"/>
        <dbReference type="ChEBI" id="CHEBI:57642"/>
        <dbReference type="ChEBI" id="CHEBI:59776"/>
        <dbReference type="EC" id="5.3.1.1"/>
    </reaction>
</comment>
<feature type="binding site" evidence="9">
    <location>
        <position position="209"/>
    </location>
    <ligand>
        <name>substrate</name>
    </ligand>
</feature>
<gene>
    <name evidence="9 11" type="primary">tpiA</name>
    <name evidence="11" type="ORF">PSAL_005560</name>
</gene>
<reference evidence="11 12" key="1">
    <citation type="submission" date="2020-08" db="EMBL/GenBank/DDBJ databases">
        <title>Genome sequence of Rhodobacteraceae bacterium Lw-13e.</title>
        <authorList>
            <person name="Poehlein A."/>
            <person name="Wolter L."/>
            <person name="Daniel R."/>
            <person name="Brinkhoff T."/>
        </authorList>
    </citation>
    <scope>NUCLEOTIDE SEQUENCE [LARGE SCALE GENOMIC DNA]</scope>
    <source>
        <strain evidence="11 12">Lw-13e</strain>
    </source>
</reference>
<comment type="similarity">
    <text evidence="4 9 10">Belongs to the triosephosphate isomerase family.</text>
</comment>
<dbReference type="OrthoDB" id="9809429at2"/>
<dbReference type="NCBIfam" id="TIGR00419">
    <property type="entry name" value="tim"/>
    <property type="match status" value="1"/>
</dbReference>
<evidence type="ECO:0000313" key="11">
    <source>
        <dbReference type="EMBL" id="QPM89341.1"/>
    </source>
</evidence>
<sequence length="256" mass="26819">MRRKMAAGNWKMNGLRSSLDELEALAGAHPDPACDVLICPPATLLALAADRCAGTAIRVGGQTCHMNVEGPHTGDISAQMLRDVGANAVILGHSERRADHEESSEDVRMLAQMAQAAGLQTIICVGESQFQREATNTLDIIGAQLSLSIPDSSTGENLVVAYEPIWAIGTGQVPTSDQIGEVHDFIRARLEQRFGFGVGKSVRLLYGGSVKAANAQEIFDISNVDGALVGGASLSAKDFSPIIAALEAAATEPAEG</sequence>
<keyword evidence="6 9" id="KW-0963">Cytoplasm</keyword>
<evidence type="ECO:0000256" key="5">
    <source>
        <dbReference type="ARBA" id="ARBA00022432"/>
    </source>
</evidence>
<dbReference type="KEGG" id="palw:PSAL_005560"/>
<dbReference type="PROSITE" id="PS51440">
    <property type="entry name" value="TIM_2"/>
    <property type="match status" value="1"/>
</dbReference>
<dbReference type="FunFam" id="3.20.20.70:FF:000016">
    <property type="entry name" value="Triosephosphate isomerase"/>
    <property type="match status" value="1"/>
</dbReference>
<feature type="binding site" evidence="9">
    <location>
        <begin position="230"/>
        <end position="231"/>
    </location>
    <ligand>
        <name>substrate</name>
    </ligand>
</feature>
<dbReference type="UniPathway" id="UPA01066"/>
<dbReference type="UniPathway" id="UPA00138"/>
<feature type="binding site" evidence="9">
    <location>
        <position position="169"/>
    </location>
    <ligand>
        <name>substrate</name>
    </ligand>
</feature>
<dbReference type="UniPathway" id="UPA00109">
    <property type="reaction ID" value="UER00189"/>
</dbReference>
<comment type="function">
    <text evidence="9">Involved in the gluconeogenesis. Catalyzes stereospecifically the conversion of dihydroxyacetone phosphate (DHAP) to D-glyceraldehyde-3-phosphate (G3P).</text>
</comment>
<dbReference type="Proteomes" id="UP000283786">
    <property type="component" value="Chromosome"/>
</dbReference>
<comment type="pathway">
    <text evidence="2 9 10">Carbohydrate degradation; glycolysis; D-glyceraldehyde 3-phosphate from glycerone phosphate: step 1/1.</text>
</comment>
<dbReference type="GO" id="GO:0006094">
    <property type="term" value="P:gluconeogenesis"/>
    <property type="evidence" value="ECO:0007669"/>
    <property type="project" value="UniProtKB-UniRule"/>
</dbReference>
<comment type="pathway">
    <text evidence="3">Carbohydrate metabolism; erythritol degradation.</text>
</comment>
<feature type="active site" description="Electrophile" evidence="9">
    <location>
        <position position="93"/>
    </location>
</feature>
<comment type="subcellular location">
    <subcellularLocation>
        <location evidence="9 10">Cytoplasm</location>
    </subcellularLocation>
</comment>
<dbReference type="PANTHER" id="PTHR21139">
    <property type="entry name" value="TRIOSEPHOSPHATE ISOMERASE"/>
    <property type="match status" value="1"/>
</dbReference>
<organism evidence="11 12">
    <name type="scientific">Pseudooceanicola algae</name>
    <dbReference type="NCBI Taxonomy" id="1537215"/>
    <lineage>
        <taxon>Bacteria</taxon>
        <taxon>Pseudomonadati</taxon>
        <taxon>Pseudomonadota</taxon>
        <taxon>Alphaproteobacteria</taxon>
        <taxon>Rhodobacterales</taxon>
        <taxon>Paracoccaceae</taxon>
        <taxon>Pseudooceanicola</taxon>
    </lineage>
</organism>
<comment type="pathway">
    <text evidence="9 10">Carbohydrate biosynthesis; gluconeogenesis.</text>
</comment>
<keyword evidence="7 9" id="KW-0324">Glycolysis</keyword>
<dbReference type="PROSITE" id="PS00171">
    <property type="entry name" value="TIM_1"/>
    <property type="match status" value="1"/>
</dbReference>
<keyword evidence="8 9" id="KW-0413">Isomerase</keyword>
<dbReference type="CDD" id="cd00311">
    <property type="entry name" value="TIM"/>
    <property type="match status" value="1"/>
</dbReference>
<protein>
    <recommendedName>
        <fullName evidence="9 10">Triosephosphate isomerase</fullName>
        <shortName evidence="9">TIM</shortName>
        <shortName evidence="9">TPI</shortName>
        <ecNumber evidence="9 10">5.3.1.1</ecNumber>
    </recommendedName>
    <alternativeName>
        <fullName evidence="9">Triose-phosphate isomerase</fullName>
    </alternativeName>
</protein>